<proteinExistence type="inferred from homology"/>
<keyword evidence="9" id="KW-0862">Zinc</keyword>
<evidence type="ECO:0000256" key="2">
    <source>
        <dbReference type="ARBA" id="ARBA00001947"/>
    </source>
</evidence>
<evidence type="ECO:0000256" key="4">
    <source>
        <dbReference type="ARBA" id="ARBA00011245"/>
    </source>
</evidence>
<dbReference type="FunFam" id="1.10.8.50:FF:000003">
    <property type="entry name" value="Formamidopyrimidine-DNA glycosylase"/>
    <property type="match status" value="1"/>
</dbReference>
<comment type="caution">
    <text evidence="19">The sequence shown here is derived from an EMBL/GenBank/DDBJ whole genome shotgun (WGS) entry which is preliminary data.</text>
</comment>
<evidence type="ECO:0008006" key="21">
    <source>
        <dbReference type="Google" id="ProtNLM"/>
    </source>
</evidence>
<dbReference type="InterPro" id="IPR000214">
    <property type="entry name" value="Znf_DNA_glyclase/AP_lyase"/>
</dbReference>
<evidence type="ECO:0000313" key="19">
    <source>
        <dbReference type="EMBL" id="PJA41637.1"/>
    </source>
</evidence>
<keyword evidence="7 16" id="KW-0863">Zinc-finger</keyword>
<evidence type="ECO:0000256" key="6">
    <source>
        <dbReference type="ARBA" id="ARBA00022763"/>
    </source>
</evidence>
<dbReference type="PROSITE" id="PS01242">
    <property type="entry name" value="ZF_FPG_1"/>
    <property type="match status" value="1"/>
</dbReference>
<dbReference type="AlphaFoldDB" id="A0A2M7X669"/>
<dbReference type="PROSITE" id="PS51066">
    <property type="entry name" value="ZF_FPG_2"/>
    <property type="match status" value="1"/>
</dbReference>
<evidence type="ECO:0000256" key="1">
    <source>
        <dbReference type="ARBA" id="ARBA00001668"/>
    </source>
</evidence>
<evidence type="ECO:0000259" key="18">
    <source>
        <dbReference type="PROSITE" id="PS51068"/>
    </source>
</evidence>
<protein>
    <recommendedName>
        <fullName evidence="21">DNA-formamidopyrimidine glycosylase</fullName>
    </recommendedName>
</protein>
<dbReference type="GO" id="GO:0034039">
    <property type="term" value="F:8-oxo-7,8-dihydroguanine DNA N-glycosylase activity"/>
    <property type="evidence" value="ECO:0007669"/>
    <property type="project" value="TreeGrafter"/>
</dbReference>
<dbReference type="Proteomes" id="UP000231634">
    <property type="component" value="Unassembled WGS sequence"/>
</dbReference>
<feature type="domain" description="Formamidopyrimidine-DNA glycosylase catalytic" evidence="18">
    <location>
        <begin position="4"/>
        <end position="145"/>
    </location>
</feature>
<organism evidence="19 20">
    <name type="scientific">Candidatus Wolfebacteria bacterium CG_4_9_14_3_um_filter_37_9</name>
    <dbReference type="NCBI Taxonomy" id="1975065"/>
    <lineage>
        <taxon>Bacteria</taxon>
        <taxon>Candidatus Wolfeibacteriota</taxon>
    </lineage>
</organism>
<dbReference type="GO" id="GO:0140078">
    <property type="term" value="F:class I DNA-(apurinic or apyrimidinic site) endonuclease activity"/>
    <property type="evidence" value="ECO:0007669"/>
    <property type="project" value="UniProtKB-EC"/>
</dbReference>
<reference evidence="20" key="1">
    <citation type="submission" date="2017-09" db="EMBL/GenBank/DDBJ databases">
        <title>Depth-based differentiation of microbial function through sediment-hosted aquifers and enrichment of novel symbionts in the deep terrestrial subsurface.</title>
        <authorList>
            <person name="Probst A.J."/>
            <person name="Ladd B."/>
            <person name="Jarett J.K."/>
            <person name="Geller-Mcgrath D.E."/>
            <person name="Sieber C.M.K."/>
            <person name="Emerson J.B."/>
            <person name="Anantharaman K."/>
            <person name="Thomas B.C."/>
            <person name="Malmstrom R."/>
            <person name="Stieglmeier M."/>
            <person name="Klingl A."/>
            <person name="Woyke T."/>
            <person name="Ryan C.M."/>
            <person name="Banfield J.F."/>
        </authorList>
    </citation>
    <scope>NUCLEOTIDE SEQUENCE [LARGE SCALE GENOMIC DNA]</scope>
</reference>
<evidence type="ECO:0000256" key="3">
    <source>
        <dbReference type="ARBA" id="ARBA00009409"/>
    </source>
</evidence>
<dbReference type="NCBIfam" id="NF002211">
    <property type="entry name" value="PRK01103.1"/>
    <property type="match status" value="1"/>
</dbReference>
<keyword evidence="8" id="KW-0378">Hydrolase</keyword>
<dbReference type="SUPFAM" id="SSF81624">
    <property type="entry name" value="N-terminal domain of MutM-like DNA repair proteins"/>
    <property type="match status" value="1"/>
</dbReference>
<keyword evidence="10" id="KW-0238">DNA-binding</keyword>
<feature type="domain" description="FPG-type" evidence="17">
    <location>
        <begin position="282"/>
        <end position="316"/>
    </location>
</feature>
<dbReference type="InterPro" id="IPR015886">
    <property type="entry name" value="H2TH_FPG"/>
</dbReference>
<dbReference type="GO" id="GO:0003684">
    <property type="term" value="F:damaged DNA binding"/>
    <property type="evidence" value="ECO:0007669"/>
    <property type="project" value="InterPro"/>
</dbReference>
<comment type="catalytic activity">
    <reaction evidence="1">
        <text>Hydrolysis of DNA containing ring-opened 7-methylguanine residues, releasing 2,6-diamino-4-hydroxy-5-(N-methyl)formamidopyrimidine.</text>
        <dbReference type="EC" id="3.2.2.23"/>
    </reaction>
</comment>
<dbReference type="SMART" id="SM00898">
    <property type="entry name" value="Fapy_DNA_glyco"/>
    <property type="match status" value="1"/>
</dbReference>
<dbReference type="InterPro" id="IPR015887">
    <property type="entry name" value="DNA_glyclase_Znf_dom_DNA_BS"/>
</dbReference>
<dbReference type="SUPFAM" id="SSF46946">
    <property type="entry name" value="S13-like H2TH domain"/>
    <property type="match status" value="1"/>
</dbReference>
<name>A0A2M7X669_9BACT</name>
<evidence type="ECO:0000256" key="9">
    <source>
        <dbReference type="ARBA" id="ARBA00022833"/>
    </source>
</evidence>
<evidence type="ECO:0000256" key="14">
    <source>
        <dbReference type="ARBA" id="ARBA00023295"/>
    </source>
</evidence>
<accession>A0A2M7X669</accession>
<comment type="subunit">
    <text evidence="4">Monomer.</text>
</comment>
<evidence type="ECO:0000313" key="20">
    <source>
        <dbReference type="Proteomes" id="UP000231634"/>
    </source>
</evidence>
<dbReference type="InterPro" id="IPR020629">
    <property type="entry name" value="FPG_Glyclase"/>
</dbReference>
<evidence type="ECO:0000259" key="17">
    <source>
        <dbReference type="PROSITE" id="PS51066"/>
    </source>
</evidence>
<dbReference type="Pfam" id="PF06831">
    <property type="entry name" value="H2TH"/>
    <property type="match status" value="1"/>
</dbReference>
<keyword evidence="12" id="KW-0456">Lyase</keyword>
<gene>
    <name evidence="19" type="ORF">CO177_01225</name>
</gene>
<sequence length="319" mass="36572">MGMPELPEVETIVNDLKKKIVNRKIVGVWFDAPSLIKKPQPKDLRFKIKDLRIIDIKRRGKNILTYLINPKSKILNQKILLIHQKMTGHLLYGKWSFGKAQDKQKIIVKSLTKGALEEKVNNYIHFILYLDNGWQVGLSDLRKFAKILFGGKEEIENLPDLKNLGPEPLNESFKVEKFINLISKKRGKIKQVLMDQNVIVGIGNIYSDEILWQAKIHPFKIAEKLKIKELKNIYSAMKQILKKAVKLRGTSVSDFRDAFGKSGGYAKMLKVYPHTKRSYGVGGYQREGEFCQRCGTIIKRVKIGGRSAHFCPACQRLKP</sequence>
<dbReference type="EMBL" id="PFWX01000031">
    <property type="protein sequence ID" value="PJA41637.1"/>
    <property type="molecule type" value="Genomic_DNA"/>
</dbReference>
<evidence type="ECO:0000256" key="15">
    <source>
        <dbReference type="ARBA" id="ARBA00044632"/>
    </source>
</evidence>
<dbReference type="PANTHER" id="PTHR22993:SF9">
    <property type="entry name" value="FORMAMIDOPYRIMIDINE-DNA GLYCOSYLASE"/>
    <property type="match status" value="1"/>
</dbReference>
<dbReference type="InterPro" id="IPR035937">
    <property type="entry name" value="FPG_N"/>
</dbReference>
<keyword evidence="5" id="KW-0479">Metal-binding</keyword>
<dbReference type="PANTHER" id="PTHR22993">
    <property type="entry name" value="FORMAMIDOPYRIMIDINE-DNA GLYCOSYLASE"/>
    <property type="match status" value="1"/>
</dbReference>
<evidence type="ECO:0000256" key="8">
    <source>
        <dbReference type="ARBA" id="ARBA00022801"/>
    </source>
</evidence>
<dbReference type="GO" id="GO:0006284">
    <property type="term" value="P:base-excision repair"/>
    <property type="evidence" value="ECO:0007669"/>
    <property type="project" value="InterPro"/>
</dbReference>
<evidence type="ECO:0000256" key="12">
    <source>
        <dbReference type="ARBA" id="ARBA00023239"/>
    </source>
</evidence>
<evidence type="ECO:0000256" key="5">
    <source>
        <dbReference type="ARBA" id="ARBA00022723"/>
    </source>
</evidence>
<dbReference type="GO" id="GO:0008270">
    <property type="term" value="F:zinc ion binding"/>
    <property type="evidence" value="ECO:0007669"/>
    <property type="project" value="UniProtKB-KW"/>
</dbReference>
<keyword evidence="14" id="KW-0326">Glycosidase</keyword>
<keyword evidence="6" id="KW-0227">DNA damage</keyword>
<evidence type="ECO:0000256" key="11">
    <source>
        <dbReference type="ARBA" id="ARBA00023204"/>
    </source>
</evidence>
<dbReference type="Pfam" id="PF06827">
    <property type="entry name" value="zf-FPG_IleRS"/>
    <property type="match status" value="1"/>
</dbReference>
<dbReference type="SUPFAM" id="SSF57716">
    <property type="entry name" value="Glucocorticoid receptor-like (DNA-binding domain)"/>
    <property type="match status" value="1"/>
</dbReference>
<evidence type="ECO:0000256" key="16">
    <source>
        <dbReference type="PROSITE-ProRule" id="PRU00391"/>
    </source>
</evidence>
<keyword evidence="11" id="KW-0234">DNA repair</keyword>
<dbReference type="Gene3D" id="1.10.8.50">
    <property type="match status" value="1"/>
</dbReference>
<dbReference type="InterPro" id="IPR012319">
    <property type="entry name" value="FPG_cat"/>
</dbReference>
<dbReference type="InterPro" id="IPR010663">
    <property type="entry name" value="Znf_FPG/IleRS"/>
</dbReference>
<comment type="cofactor">
    <cofactor evidence="2">
        <name>Zn(2+)</name>
        <dbReference type="ChEBI" id="CHEBI:29105"/>
    </cofactor>
</comment>
<dbReference type="SMART" id="SM01232">
    <property type="entry name" value="H2TH"/>
    <property type="match status" value="1"/>
</dbReference>
<dbReference type="Pfam" id="PF01149">
    <property type="entry name" value="Fapy_DNA_glyco"/>
    <property type="match status" value="1"/>
</dbReference>
<comment type="similarity">
    <text evidence="3">Belongs to the FPG family.</text>
</comment>
<evidence type="ECO:0000256" key="13">
    <source>
        <dbReference type="ARBA" id="ARBA00023268"/>
    </source>
</evidence>
<evidence type="ECO:0000256" key="10">
    <source>
        <dbReference type="ARBA" id="ARBA00023125"/>
    </source>
</evidence>
<dbReference type="NCBIfam" id="TIGR00577">
    <property type="entry name" value="fpg"/>
    <property type="match status" value="1"/>
</dbReference>
<dbReference type="Gene3D" id="3.20.190.10">
    <property type="entry name" value="MutM-like, N-terminal"/>
    <property type="match status" value="1"/>
</dbReference>
<keyword evidence="13" id="KW-0511">Multifunctional enzyme</keyword>
<comment type="catalytic activity">
    <reaction evidence="15">
        <text>2'-deoxyribonucleotide-(2'-deoxyribose 5'-phosphate)-2'-deoxyribonucleotide-DNA = a 3'-end 2'-deoxyribonucleotide-(2,3-dehydro-2,3-deoxyribose 5'-phosphate)-DNA + a 5'-end 5'-phospho-2'-deoxyribonucleoside-DNA + H(+)</text>
        <dbReference type="Rhea" id="RHEA:66592"/>
        <dbReference type="Rhea" id="RHEA-COMP:13180"/>
        <dbReference type="Rhea" id="RHEA-COMP:16897"/>
        <dbReference type="Rhea" id="RHEA-COMP:17067"/>
        <dbReference type="ChEBI" id="CHEBI:15378"/>
        <dbReference type="ChEBI" id="CHEBI:136412"/>
        <dbReference type="ChEBI" id="CHEBI:157695"/>
        <dbReference type="ChEBI" id="CHEBI:167181"/>
        <dbReference type="EC" id="4.2.99.18"/>
    </reaction>
</comment>
<evidence type="ECO:0000256" key="7">
    <source>
        <dbReference type="ARBA" id="ARBA00022771"/>
    </source>
</evidence>
<dbReference type="InterPro" id="IPR010979">
    <property type="entry name" value="Ribosomal_uS13-like_H2TH"/>
</dbReference>
<dbReference type="CDD" id="cd08966">
    <property type="entry name" value="EcFpg-like_N"/>
    <property type="match status" value="1"/>
</dbReference>
<dbReference type="PROSITE" id="PS51068">
    <property type="entry name" value="FPG_CAT"/>
    <property type="match status" value="1"/>
</dbReference>